<proteinExistence type="predicted"/>
<dbReference type="PaxDb" id="3880-AES96576"/>
<dbReference type="EnsemblPlants" id="AES96576">
    <property type="protein sequence ID" value="AES96576"/>
    <property type="gene ID" value="MTR_5g038740"/>
</dbReference>
<name>G7KB35_MEDTR</name>
<dbReference type="HOGENOM" id="CLU_2030180_0_0_1"/>
<dbReference type="Proteomes" id="UP000002051">
    <property type="component" value="Chromosome 5"/>
</dbReference>
<accession>G7KB35</accession>
<evidence type="ECO:0000313" key="3">
    <source>
        <dbReference type="Proteomes" id="UP000002051"/>
    </source>
</evidence>
<keyword evidence="3" id="KW-1185">Reference proteome</keyword>
<evidence type="ECO:0000313" key="2">
    <source>
        <dbReference type="EnsemblPlants" id="AES96576"/>
    </source>
</evidence>
<organism evidence="1 3">
    <name type="scientific">Medicago truncatula</name>
    <name type="common">Barrel medic</name>
    <name type="synonym">Medicago tribuloides</name>
    <dbReference type="NCBI Taxonomy" id="3880"/>
    <lineage>
        <taxon>Eukaryota</taxon>
        <taxon>Viridiplantae</taxon>
        <taxon>Streptophyta</taxon>
        <taxon>Embryophyta</taxon>
        <taxon>Tracheophyta</taxon>
        <taxon>Spermatophyta</taxon>
        <taxon>Magnoliopsida</taxon>
        <taxon>eudicotyledons</taxon>
        <taxon>Gunneridae</taxon>
        <taxon>Pentapetalae</taxon>
        <taxon>rosids</taxon>
        <taxon>fabids</taxon>
        <taxon>Fabales</taxon>
        <taxon>Fabaceae</taxon>
        <taxon>Papilionoideae</taxon>
        <taxon>50 kb inversion clade</taxon>
        <taxon>NPAAA clade</taxon>
        <taxon>Hologalegina</taxon>
        <taxon>IRL clade</taxon>
        <taxon>Trifolieae</taxon>
        <taxon>Medicago</taxon>
    </lineage>
</organism>
<reference evidence="1 3" key="2">
    <citation type="journal article" date="2014" name="BMC Genomics">
        <title>An improved genome release (version Mt4.0) for the model legume Medicago truncatula.</title>
        <authorList>
            <person name="Tang H."/>
            <person name="Krishnakumar V."/>
            <person name="Bidwell S."/>
            <person name="Rosen B."/>
            <person name="Chan A."/>
            <person name="Zhou S."/>
            <person name="Gentzbittel L."/>
            <person name="Childs K.L."/>
            <person name="Yandell M."/>
            <person name="Gundlach H."/>
            <person name="Mayer K.F."/>
            <person name="Schwartz D.C."/>
            <person name="Town C.D."/>
        </authorList>
    </citation>
    <scope>GENOME REANNOTATION</scope>
    <source>
        <strain evidence="2 3">cv. Jemalong A17</strain>
    </source>
</reference>
<sequence>MKCLGELLGSTNTYPSSNTNKLHNQVLKDFRTSCMFNYRIWGLQMTCEKTPTLYCDRQRTFHIASIGFDEVVPYIRIDHITDIFTKAFHPANFHRLLSKLGLLDIHRPHLEGVGQDIYVKSQ</sequence>
<gene>
    <name evidence="1" type="ordered locus">MTR_5g038740</name>
</gene>
<dbReference type="EMBL" id="CM001221">
    <property type="protein sequence ID" value="AES96576.1"/>
    <property type="molecule type" value="Genomic_DNA"/>
</dbReference>
<reference evidence="1 3" key="1">
    <citation type="journal article" date="2011" name="Nature">
        <title>The Medicago genome provides insight into the evolution of rhizobial symbioses.</title>
        <authorList>
            <person name="Young N.D."/>
            <person name="Debelle F."/>
            <person name="Oldroyd G.E."/>
            <person name="Geurts R."/>
            <person name="Cannon S.B."/>
            <person name="Udvardi M.K."/>
            <person name="Benedito V.A."/>
            <person name="Mayer K.F."/>
            <person name="Gouzy J."/>
            <person name="Schoof H."/>
            <person name="Van de Peer Y."/>
            <person name="Proost S."/>
            <person name="Cook D.R."/>
            <person name="Meyers B.C."/>
            <person name="Spannagl M."/>
            <person name="Cheung F."/>
            <person name="De Mita S."/>
            <person name="Krishnakumar V."/>
            <person name="Gundlach H."/>
            <person name="Zhou S."/>
            <person name="Mudge J."/>
            <person name="Bharti A.K."/>
            <person name="Murray J.D."/>
            <person name="Naoumkina M.A."/>
            <person name="Rosen B."/>
            <person name="Silverstein K.A."/>
            <person name="Tang H."/>
            <person name="Rombauts S."/>
            <person name="Zhao P.X."/>
            <person name="Zhou P."/>
            <person name="Barbe V."/>
            <person name="Bardou P."/>
            <person name="Bechner M."/>
            <person name="Bellec A."/>
            <person name="Berger A."/>
            <person name="Berges H."/>
            <person name="Bidwell S."/>
            <person name="Bisseling T."/>
            <person name="Choisne N."/>
            <person name="Couloux A."/>
            <person name="Denny R."/>
            <person name="Deshpande S."/>
            <person name="Dai X."/>
            <person name="Doyle J.J."/>
            <person name="Dudez A.M."/>
            <person name="Farmer A.D."/>
            <person name="Fouteau S."/>
            <person name="Franken C."/>
            <person name="Gibelin C."/>
            <person name="Gish J."/>
            <person name="Goldstein S."/>
            <person name="Gonzalez A.J."/>
            <person name="Green P.J."/>
            <person name="Hallab A."/>
            <person name="Hartog M."/>
            <person name="Hua A."/>
            <person name="Humphray S.J."/>
            <person name="Jeong D.H."/>
            <person name="Jing Y."/>
            <person name="Jocker A."/>
            <person name="Kenton S.M."/>
            <person name="Kim D.J."/>
            <person name="Klee K."/>
            <person name="Lai H."/>
            <person name="Lang C."/>
            <person name="Lin S."/>
            <person name="Macmil S.L."/>
            <person name="Magdelenat G."/>
            <person name="Matthews L."/>
            <person name="McCorrison J."/>
            <person name="Monaghan E.L."/>
            <person name="Mun J.H."/>
            <person name="Najar F.Z."/>
            <person name="Nicholson C."/>
            <person name="Noirot C."/>
            <person name="O'Bleness M."/>
            <person name="Paule C.R."/>
            <person name="Poulain J."/>
            <person name="Prion F."/>
            <person name="Qin B."/>
            <person name="Qu C."/>
            <person name="Retzel E.F."/>
            <person name="Riddle C."/>
            <person name="Sallet E."/>
            <person name="Samain S."/>
            <person name="Samson N."/>
            <person name="Sanders I."/>
            <person name="Saurat O."/>
            <person name="Scarpelli C."/>
            <person name="Schiex T."/>
            <person name="Segurens B."/>
            <person name="Severin A.J."/>
            <person name="Sherrier D.J."/>
            <person name="Shi R."/>
            <person name="Sims S."/>
            <person name="Singer S.R."/>
            <person name="Sinharoy S."/>
            <person name="Sterck L."/>
            <person name="Viollet A."/>
            <person name="Wang B.B."/>
            <person name="Wang K."/>
            <person name="Wang M."/>
            <person name="Wang X."/>
            <person name="Warfsmann J."/>
            <person name="Weissenbach J."/>
            <person name="White D.D."/>
            <person name="White J.D."/>
            <person name="Wiley G.B."/>
            <person name="Wincker P."/>
            <person name="Xing Y."/>
            <person name="Yang L."/>
            <person name="Yao Z."/>
            <person name="Ying F."/>
            <person name="Zhai J."/>
            <person name="Zhou L."/>
            <person name="Zuber A."/>
            <person name="Denarie J."/>
            <person name="Dixon R.A."/>
            <person name="May G.D."/>
            <person name="Schwartz D.C."/>
            <person name="Rogers J."/>
            <person name="Quetier F."/>
            <person name="Town C.D."/>
            <person name="Roe B.A."/>
        </authorList>
    </citation>
    <scope>NUCLEOTIDE SEQUENCE [LARGE SCALE GENOMIC DNA]</scope>
    <source>
        <strain evidence="1">A17</strain>
        <strain evidence="2 3">cv. Jemalong A17</strain>
    </source>
</reference>
<dbReference type="AlphaFoldDB" id="G7KB35"/>
<reference evidence="2" key="3">
    <citation type="submission" date="2015-04" db="UniProtKB">
        <authorList>
            <consortium name="EnsemblPlants"/>
        </authorList>
    </citation>
    <scope>IDENTIFICATION</scope>
    <source>
        <strain evidence="2">cv. Jemalong A17</strain>
    </source>
</reference>
<evidence type="ECO:0000313" key="1">
    <source>
        <dbReference type="EMBL" id="AES96576.1"/>
    </source>
</evidence>
<protein>
    <submittedName>
        <fullName evidence="1 2">Uncharacterized protein</fullName>
    </submittedName>
</protein>